<feature type="domain" description="PA" evidence="10">
    <location>
        <begin position="149"/>
        <end position="217"/>
    </location>
</feature>
<dbReference type="PANTHER" id="PTHR12147">
    <property type="entry name" value="METALLOPEPTIDASE M28 FAMILY MEMBER"/>
    <property type="match status" value="1"/>
</dbReference>
<proteinExistence type="inferred from homology"/>
<keyword evidence="7 9" id="KW-0378">Hydrolase</keyword>
<evidence type="ECO:0000256" key="7">
    <source>
        <dbReference type="ARBA" id="ARBA00022801"/>
    </source>
</evidence>
<reference evidence="12 13" key="1">
    <citation type="journal article" date="2016" name="Genome Announc.">
        <title>Genome Sequence of Madurella mycetomatis mm55, Isolated from a Human Mycetoma Case in Sudan.</title>
        <authorList>
            <person name="Smit S."/>
            <person name="Derks M.F."/>
            <person name="Bervoets S."/>
            <person name="Fahal A."/>
            <person name="van Leeuwen W."/>
            <person name="van Belkum A."/>
            <person name="van de Sande W.W."/>
        </authorList>
    </citation>
    <scope>NUCLEOTIDE SEQUENCE [LARGE SCALE GENOMIC DNA]</scope>
    <source>
        <strain evidence="13">mm55</strain>
    </source>
</reference>
<name>A0A175W3A8_9PEZI</name>
<feature type="chain" id="PRO_5007948531" description="Peptide hydrolase" evidence="9">
    <location>
        <begin position="22"/>
        <end position="515"/>
    </location>
</feature>
<keyword evidence="4 9" id="KW-0645">Protease</keyword>
<evidence type="ECO:0000256" key="3">
    <source>
        <dbReference type="ARBA" id="ARBA00022438"/>
    </source>
</evidence>
<dbReference type="EMBL" id="LCTW02000130">
    <property type="protein sequence ID" value="KXX78198.1"/>
    <property type="molecule type" value="Genomic_DNA"/>
</dbReference>
<evidence type="ECO:0000256" key="4">
    <source>
        <dbReference type="ARBA" id="ARBA00022670"/>
    </source>
</evidence>
<dbReference type="CDD" id="cd02130">
    <property type="entry name" value="PA_ScAPY_like"/>
    <property type="match status" value="1"/>
</dbReference>
<dbReference type="Proteomes" id="UP000078237">
    <property type="component" value="Unassembled WGS sequence"/>
</dbReference>
<evidence type="ECO:0000256" key="1">
    <source>
        <dbReference type="ARBA" id="ARBA00001947"/>
    </source>
</evidence>
<dbReference type="STRING" id="100816.A0A175W3A8"/>
<dbReference type="InterPro" id="IPR007484">
    <property type="entry name" value="Peptidase_M28"/>
</dbReference>
<evidence type="ECO:0000256" key="6">
    <source>
        <dbReference type="ARBA" id="ARBA00022729"/>
    </source>
</evidence>
<sequence>MGLKELARNGLVVLAMSGVTALHVPGQQQIPLAPEVQVGKPLVDSEALQGAINSKNLLTRAKKLYQIAKLSEDEYNRPTRVIGSKGHLGTLAYIYETLSELGGYYTLSKQPFSAVTGSVFESRLVLDQTVPVDAMPMSLTPPTKNKEPVDGSLVLVANDGCQASDYPSNLAGNIAMIKRGTCPFGTKSELAGRAGAVAAIVVHHGDGAMSGTLGEPSPDHVATFSLPAKIAHPFIERVQAGETIAATAYVNSVVDRITTDNIVAQTTQGDPDNCVMLGGHSDSVEAGPGINDDGSGSLTLLEVAVNLANFSVNNCVRFAWWSAEEEGLLGSYHYVDVLPADENRKIRLFMDYDMLASPNFAYQIYDARNDVHPVGSQELRDLYVEWYTQQGLNYTFIPFDGRSDYDGFIRGGIPAGGIATGAEGVKTREETGMFGGEDGVPYDVCYHELCDDLGNLNLTAWEVNTKLVAHSVATFARSFDGFPERTMVSTNRAARPGQGGTYEQQAKYRGHKLFI</sequence>
<dbReference type="CDD" id="cd03876">
    <property type="entry name" value="M28_SGAP_like"/>
    <property type="match status" value="1"/>
</dbReference>
<organism evidence="12 13">
    <name type="scientific">Madurella mycetomatis</name>
    <dbReference type="NCBI Taxonomy" id="100816"/>
    <lineage>
        <taxon>Eukaryota</taxon>
        <taxon>Fungi</taxon>
        <taxon>Dikarya</taxon>
        <taxon>Ascomycota</taxon>
        <taxon>Pezizomycotina</taxon>
        <taxon>Sordariomycetes</taxon>
        <taxon>Sordariomycetidae</taxon>
        <taxon>Sordariales</taxon>
        <taxon>Sordariales incertae sedis</taxon>
        <taxon>Madurella</taxon>
    </lineage>
</organism>
<dbReference type="Pfam" id="PF02225">
    <property type="entry name" value="PA"/>
    <property type="match status" value="1"/>
</dbReference>
<evidence type="ECO:0000256" key="5">
    <source>
        <dbReference type="ARBA" id="ARBA00022723"/>
    </source>
</evidence>
<dbReference type="VEuPathDB" id="FungiDB:MMYC01_205478"/>
<comment type="caution">
    <text evidence="12">The sequence shown here is derived from an EMBL/GenBank/DDBJ whole genome shotgun (WGS) entry which is preliminary data.</text>
</comment>
<keyword evidence="13" id="KW-1185">Reference proteome</keyword>
<gene>
    <name evidence="12" type="ORF">MMYC01_205478</name>
</gene>
<evidence type="ECO:0000259" key="10">
    <source>
        <dbReference type="Pfam" id="PF02225"/>
    </source>
</evidence>
<keyword evidence="8 9" id="KW-0862">Zinc</keyword>
<comment type="similarity">
    <text evidence="2">Belongs to the peptidase M28 family. M28A subfamily.</text>
</comment>
<dbReference type="Gene3D" id="3.50.30.30">
    <property type="match status" value="1"/>
</dbReference>
<dbReference type="Pfam" id="PF04389">
    <property type="entry name" value="Peptidase_M28"/>
    <property type="match status" value="1"/>
</dbReference>
<dbReference type="GO" id="GO:0008235">
    <property type="term" value="F:metalloexopeptidase activity"/>
    <property type="evidence" value="ECO:0007669"/>
    <property type="project" value="InterPro"/>
</dbReference>
<evidence type="ECO:0000259" key="11">
    <source>
        <dbReference type="Pfam" id="PF04389"/>
    </source>
</evidence>
<evidence type="ECO:0000313" key="12">
    <source>
        <dbReference type="EMBL" id="KXX78198.1"/>
    </source>
</evidence>
<dbReference type="PANTHER" id="PTHR12147:SF17">
    <property type="entry name" value="AMINOPEPTIDASE Y"/>
    <property type="match status" value="1"/>
</dbReference>
<evidence type="ECO:0000256" key="2">
    <source>
        <dbReference type="ARBA" id="ARBA00005957"/>
    </source>
</evidence>
<dbReference type="SUPFAM" id="SSF53187">
    <property type="entry name" value="Zn-dependent exopeptidases"/>
    <property type="match status" value="1"/>
</dbReference>
<accession>A0A175W3A8</accession>
<keyword evidence="5 9" id="KW-0479">Metal-binding</keyword>
<dbReference type="FunFam" id="3.40.630.10:FF:000093">
    <property type="entry name" value="Peptide hydrolase"/>
    <property type="match status" value="1"/>
</dbReference>
<dbReference type="GO" id="GO:0006508">
    <property type="term" value="P:proteolysis"/>
    <property type="evidence" value="ECO:0007669"/>
    <property type="project" value="UniProtKB-KW"/>
</dbReference>
<evidence type="ECO:0000313" key="13">
    <source>
        <dbReference type="Proteomes" id="UP000078237"/>
    </source>
</evidence>
<dbReference type="GO" id="GO:0004177">
    <property type="term" value="F:aminopeptidase activity"/>
    <property type="evidence" value="ECO:0007669"/>
    <property type="project" value="UniProtKB-KW"/>
</dbReference>
<dbReference type="GO" id="GO:0046872">
    <property type="term" value="F:metal ion binding"/>
    <property type="evidence" value="ECO:0007669"/>
    <property type="project" value="UniProtKB-KW"/>
</dbReference>
<dbReference type="InterPro" id="IPR041756">
    <property type="entry name" value="M28_SGAP-like"/>
</dbReference>
<dbReference type="SUPFAM" id="SSF52025">
    <property type="entry name" value="PA domain"/>
    <property type="match status" value="1"/>
</dbReference>
<feature type="signal peptide" evidence="9">
    <location>
        <begin position="1"/>
        <end position="21"/>
    </location>
</feature>
<keyword evidence="6 9" id="KW-0732">Signal</keyword>
<evidence type="ECO:0000256" key="8">
    <source>
        <dbReference type="ARBA" id="ARBA00022833"/>
    </source>
</evidence>
<dbReference type="InterPro" id="IPR046450">
    <property type="entry name" value="PA_dom_sf"/>
</dbReference>
<protein>
    <recommendedName>
        <fullName evidence="9">Peptide hydrolase</fullName>
        <ecNumber evidence="9">3.4.-.-</ecNumber>
    </recommendedName>
</protein>
<comment type="cofactor">
    <cofactor evidence="1">
        <name>Zn(2+)</name>
        <dbReference type="ChEBI" id="CHEBI:29105"/>
    </cofactor>
</comment>
<dbReference type="Gene3D" id="3.40.630.10">
    <property type="entry name" value="Zn peptidases"/>
    <property type="match status" value="1"/>
</dbReference>
<dbReference type="InterPro" id="IPR003137">
    <property type="entry name" value="PA_domain"/>
</dbReference>
<keyword evidence="3 12" id="KW-0031">Aminopeptidase</keyword>
<dbReference type="EC" id="3.4.-.-" evidence="9"/>
<dbReference type="OrthoDB" id="10013407at2759"/>
<dbReference type="InterPro" id="IPR045175">
    <property type="entry name" value="M28_fam"/>
</dbReference>
<dbReference type="AlphaFoldDB" id="A0A175W3A8"/>
<feature type="domain" description="Peptidase M28" evidence="11">
    <location>
        <begin position="261"/>
        <end position="470"/>
    </location>
</feature>
<evidence type="ECO:0000256" key="9">
    <source>
        <dbReference type="RuleBase" id="RU361240"/>
    </source>
</evidence>